<protein>
    <submittedName>
        <fullName evidence="1">Uncharacterized protein</fullName>
    </submittedName>
</protein>
<organism evidence="1 2">
    <name type="scientific">Ladona fulva</name>
    <name type="common">Scarce chaser dragonfly</name>
    <name type="synonym">Libellula fulva</name>
    <dbReference type="NCBI Taxonomy" id="123851"/>
    <lineage>
        <taxon>Eukaryota</taxon>
        <taxon>Metazoa</taxon>
        <taxon>Ecdysozoa</taxon>
        <taxon>Arthropoda</taxon>
        <taxon>Hexapoda</taxon>
        <taxon>Insecta</taxon>
        <taxon>Pterygota</taxon>
        <taxon>Palaeoptera</taxon>
        <taxon>Odonata</taxon>
        <taxon>Epiprocta</taxon>
        <taxon>Anisoptera</taxon>
        <taxon>Libelluloidea</taxon>
        <taxon>Libellulidae</taxon>
        <taxon>Ladona</taxon>
    </lineage>
</organism>
<keyword evidence="2" id="KW-1185">Reference proteome</keyword>
<accession>A0A8K0K0Q9</accession>
<dbReference type="Proteomes" id="UP000792457">
    <property type="component" value="Unassembled WGS sequence"/>
</dbReference>
<evidence type="ECO:0000313" key="2">
    <source>
        <dbReference type="Proteomes" id="UP000792457"/>
    </source>
</evidence>
<dbReference type="OrthoDB" id="6621411at2759"/>
<comment type="caution">
    <text evidence="1">The sequence shown here is derived from an EMBL/GenBank/DDBJ whole genome shotgun (WGS) entry which is preliminary data.</text>
</comment>
<reference evidence="1" key="1">
    <citation type="submission" date="2013-04" db="EMBL/GenBank/DDBJ databases">
        <authorList>
            <person name="Qu J."/>
            <person name="Murali S.C."/>
            <person name="Bandaranaike D."/>
            <person name="Bellair M."/>
            <person name="Blankenburg K."/>
            <person name="Chao H."/>
            <person name="Dinh H."/>
            <person name="Doddapaneni H."/>
            <person name="Downs B."/>
            <person name="Dugan-Rocha S."/>
            <person name="Elkadiri S."/>
            <person name="Gnanaolivu R.D."/>
            <person name="Hernandez B."/>
            <person name="Javaid M."/>
            <person name="Jayaseelan J.C."/>
            <person name="Lee S."/>
            <person name="Li M."/>
            <person name="Ming W."/>
            <person name="Munidasa M."/>
            <person name="Muniz J."/>
            <person name="Nguyen L."/>
            <person name="Ongeri F."/>
            <person name="Osuji N."/>
            <person name="Pu L.-L."/>
            <person name="Puazo M."/>
            <person name="Qu C."/>
            <person name="Quiroz J."/>
            <person name="Raj R."/>
            <person name="Weissenberger G."/>
            <person name="Xin Y."/>
            <person name="Zou X."/>
            <person name="Han Y."/>
            <person name="Richards S."/>
            <person name="Worley K."/>
            <person name="Muzny D."/>
            <person name="Gibbs R."/>
        </authorList>
    </citation>
    <scope>NUCLEOTIDE SEQUENCE</scope>
    <source>
        <strain evidence="1">Sampled in the wild</strain>
    </source>
</reference>
<name>A0A8K0K0Q9_LADFU</name>
<reference evidence="1" key="2">
    <citation type="submission" date="2017-10" db="EMBL/GenBank/DDBJ databases">
        <title>Ladona fulva Genome sequencing and assembly.</title>
        <authorList>
            <person name="Murali S."/>
            <person name="Richards S."/>
            <person name="Bandaranaike D."/>
            <person name="Bellair M."/>
            <person name="Blankenburg K."/>
            <person name="Chao H."/>
            <person name="Dinh H."/>
            <person name="Doddapaneni H."/>
            <person name="Dugan-Rocha S."/>
            <person name="Elkadiri S."/>
            <person name="Gnanaolivu R."/>
            <person name="Hernandez B."/>
            <person name="Skinner E."/>
            <person name="Javaid M."/>
            <person name="Lee S."/>
            <person name="Li M."/>
            <person name="Ming W."/>
            <person name="Munidasa M."/>
            <person name="Muniz J."/>
            <person name="Nguyen L."/>
            <person name="Hughes D."/>
            <person name="Osuji N."/>
            <person name="Pu L.-L."/>
            <person name="Puazo M."/>
            <person name="Qu C."/>
            <person name="Quiroz J."/>
            <person name="Raj R."/>
            <person name="Weissenberger G."/>
            <person name="Xin Y."/>
            <person name="Zou X."/>
            <person name="Han Y."/>
            <person name="Worley K."/>
            <person name="Muzny D."/>
            <person name="Gibbs R."/>
        </authorList>
    </citation>
    <scope>NUCLEOTIDE SEQUENCE</scope>
    <source>
        <strain evidence="1">Sampled in the wild</strain>
    </source>
</reference>
<dbReference type="PANTHER" id="PTHR45913:SF10">
    <property type="entry name" value="DUF4371 DOMAIN-CONTAINING PROTEIN"/>
    <property type="match status" value="1"/>
</dbReference>
<gene>
    <name evidence="1" type="ORF">J437_LFUL003699</name>
</gene>
<evidence type="ECO:0000313" key="1">
    <source>
        <dbReference type="EMBL" id="KAG8223813.1"/>
    </source>
</evidence>
<sequence>MQSASVIKFISGPSNITAFNFVGSNVIAKRGKPFSDGEYMKEKWLKSAPVLFEDLENKEKNTQRIKDFPLARNTVNCSVLDMAKNITYQQKTDINSSDFVSLWITGSARLAIFVRY</sequence>
<dbReference type="AlphaFoldDB" id="A0A8K0K0Q9"/>
<dbReference type="EMBL" id="KZ308175">
    <property type="protein sequence ID" value="KAG8223813.1"/>
    <property type="molecule type" value="Genomic_DNA"/>
</dbReference>
<proteinExistence type="predicted"/>
<dbReference type="PANTHER" id="PTHR45913">
    <property type="entry name" value="EPM2A-INTERACTING PROTEIN 1"/>
    <property type="match status" value="1"/>
</dbReference>